<dbReference type="Gene3D" id="3.40.190.10">
    <property type="entry name" value="Periplasmic binding protein-like II"/>
    <property type="match status" value="2"/>
</dbReference>
<feature type="signal peptide" evidence="1">
    <location>
        <begin position="1"/>
        <end position="28"/>
    </location>
</feature>
<comment type="caution">
    <text evidence="2">The sequence shown here is derived from an EMBL/GenBank/DDBJ whole genome shotgun (WGS) entry which is preliminary data.</text>
</comment>
<dbReference type="SUPFAM" id="SSF53850">
    <property type="entry name" value="Periplasmic binding protein-like II"/>
    <property type="match status" value="1"/>
</dbReference>
<evidence type="ECO:0000313" key="2">
    <source>
        <dbReference type="EMBL" id="HJB29679.1"/>
    </source>
</evidence>
<dbReference type="InterPro" id="IPR006059">
    <property type="entry name" value="SBP"/>
</dbReference>
<keyword evidence="1" id="KW-0732">Signal</keyword>
<feature type="chain" id="PRO_5039589074" evidence="1">
    <location>
        <begin position="29"/>
        <end position="441"/>
    </location>
</feature>
<sequence>MNKKRIISLMAIAALTGTTIFSAVPAFAESTGAKDADGNWVKEEATITLGMGATASNTGMEAVMELAEETLGITIEKVIVPEGEDLDNWLKTNLASGSAPDIISYNTGAQLKSLNPSEYFADLSGYDFVDNLDGSFIEAASVDGKLYGVPAGSSQAGAIFYNKAIYEEYGLEIPKTWDEFIANCDVLKEAGETAIIGSYAEKWTTQVPLLADNYNVVTAVPDFPAEFEAGDAKYATTPEALRSWEKLEQSAQYFNSDYMATSYDDGCDMIVNGDGAHWIMLTQAFSNIVDLYGDEVNNIGVFAMPGDDADTNGLTVWMPGALIANKNAENLDAVLRFLDFFVSTEAMDAYTGAQSVNGPMCVKGYELPESTPEAIRVDLQKYFDEGNTAPAMEFMCSVKGSNCPSICQELGSGQTTAEEAAAKYDDDCYKMAVQLGIDWDN</sequence>
<name>A0A9D2LVC5_9FIRM</name>
<organism evidence="2 3">
    <name type="scientific">Candidatus Blautia faecavium</name>
    <dbReference type="NCBI Taxonomy" id="2838487"/>
    <lineage>
        <taxon>Bacteria</taxon>
        <taxon>Bacillati</taxon>
        <taxon>Bacillota</taxon>
        <taxon>Clostridia</taxon>
        <taxon>Lachnospirales</taxon>
        <taxon>Lachnospiraceae</taxon>
        <taxon>Blautia</taxon>
    </lineage>
</organism>
<evidence type="ECO:0000256" key="1">
    <source>
        <dbReference type="SAM" id="SignalP"/>
    </source>
</evidence>
<protein>
    <submittedName>
        <fullName evidence="2">Extracellular solute-binding protein</fullName>
    </submittedName>
</protein>
<proteinExistence type="predicted"/>
<accession>A0A9D2LVC5</accession>
<dbReference type="InterPro" id="IPR050490">
    <property type="entry name" value="Bact_solute-bd_prot1"/>
</dbReference>
<dbReference type="PANTHER" id="PTHR43649">
    <property type="entry name" value="ARABINOSE-BINDING PROTEIN-RELATED"/>
    <property type="match status" value="1"/>
</dbReference>
<dbReference type="PANTHER" id="PTHR43649:SF12">
    <property type="entry name" value="DIACETYLCHITOBIOSE BINDING PROTEIN DASA"/>
    <property type="match status" value="1"/>
</dbReference>
<reference evidence="2" key="2">
    <citation type="submission" date="2021-04" db="EMBL/GenBank/DDBJ databases">
        <authorList>
            <person name="Gilroy R."/>
        </authorList>
    </citation>
    <scope>NUCLEOTIDE SEQUENCE</scope>
    <source>
        <strain evidence="2">ChiSjej1B19-5720</strain>
    </source>
</reference>
<dbReference type="EMBL" id="DWYZ01000243">
    <property type="protein sequence ID" value="HJB29679.1"/>
    <property type="molecule type" value="Genomic_DNA"/>
</dbReference>
<dbReference type="Pfam" id="PF01547">
    <property type="entry name" value="SBP_bac_1"/>
    <property type="match status" value="1"/>
</dbReference>
<reference evidence="2" key="1">
    <citation type="journal article" date="2021" name="PeerJ">
        <title>Extensive microbial diversity within the chicken gut microbiome revealed by metagenomics and culture.</title>
        <authorList>
            <person name="Gilroy R."/>
            <person name="Ravi A."/>
            <person name="Getino M."/>
            <person name="Pursley I."/>
            <person name="Horton D.L."/>
            <person name="Alikhan N.F."/>
            <person name="Baker D."/>
            <person name="Gharbi K."/>
            <person name="Hall N."/>
            <person name="Watson M."/>
            <person name="Adriaenssens E.M."/>
            <person name="Foster-Nyarko E."/>
            <person name="Jarju S."/>
            <person name="Secka A."/>
            <person name="Antonio M."/>
            <person name="Oren A."/>
            <person name="Chaudhuri R.R."/>
            <person name="La Ragione R."/>
            <person name="Hildebrand F."/>
            <person name="Pallen M.J."/>
        </authorList>
    </citation>
    <scope>NUCLEOTIDE SEQUENCE</scope>
    <source>
        <strain evidence="2">ChiSjej1B19-5720</strain>
    </source>
</reference>
<dbReference type="AlphaFoldDB" id="A0A9D2LVC5"/>
<dbReference type="Proteomes" id="UP000823842">
    <property type="component" value="Unassembled WGS sequence"/>
</dbReference>
<gene>
    <name evidence="2" type="ORF">IAA06_12945</name>
</gene>
<evidence type="ECO:0000313" key="3">
    <source>
        <dbReference type="Proteomes" id="UP000823842"/>
    </source>
</evidence>